<organism evidence="1 2">
    <name type="scientific">Tremella mesenterica</name>
    <name type="common">Jelly fungus</name>
    <dbReference type="NCBI Taxonomy" id="5217"/>
    <lineage>
        <taxon>Eukaryota</taxon>
        <taxon>Fungi</taxon>
        <taxon>Dikarya</taxon>
        <taxon>Basidiomycota</taxon>
        <taxon>Agaricomycotina</taxon>
        <taxon>Tremellomycetes</taxon>
        <taxon>Tremellales</taxon>
        <taxon>Tremellaceae</taxon>
        <taxon>Tremella</taxon>
    </lineage>
</organism>
<reference evidence="1 2" key="1">
    <citation type="submission" date="2016-06" db="EMBL/GenBank/DDBJ databases">
        <title>Evolution of pathogenesis and genome organization in the Tremellales.</title>
        <authorList>
            <person name="Cuomo C."/>
            <person name="Litvintseva A."/>
            <person name="Heitman J."/>
            <person name="Chen Y."/>
            <person name="Sun S."/>
            <person name="Springer D."/>
            <person name="Dromer F."/>
            <person name="Young S."/>
            <person name="Zeng Q."/>
            <person name="Chapman S."/>
            <person name="Gujja S."/>
            <person name="Saif S."/>
            <person name="Birren B."/>
        </authorList>
    </citation>
    <scope>NUCLEOTIDE SEQUENCE [LARGE SCALE GENOMIC DNA]</scope>
    <source>
        <strain evidence="1 2">ATCC 28783</strain>
    </source>
</reference>
<gene>
    <name evidence="1" type="ORF">M231_05103</name>
</gene>
<evidence type="ECO:0000313" key="2">
    <source>
        <dbReference type="Proteomes" id="UP000289152"/>
    </source>
</evidence>
<comment type="caution">
    <text evidence="1">The sequence shown here is derived from an EMBL/GenBank/DDBJ whole genome shotgun (WGS) entry which is preliminary data.</text>
</comment>
<sequence length="402" mass="45054">MQEGNGVSSNGRVITLEEFIIDTFTHIQEDGSQVDVDQPDQIGGGGSYAIIGARIFLPPTKVGMLLSYTPESLPEPMRQSLLAYGEEMWAFVLRKDGNPTTRILNTYHGQIRTERYLSPPNLFTPLSLLSTPWINPSNPEDWPIIIHFISYSDRARKVVEELDILREKMGKDDWIPKLVWEPYPPMCIPENVTALRELVPFFDIISPNHTEALSFFPSLSIHPNLDKPSFVPFPLQETPQSTSNLPSPPPDSLPHDLEINETDVAEERLKENIELACLKLLSFKPKIGVIIRCGHLGCCYALSPFHSDSLFKKPSNSQGPLFENTPDSQMMEEIVGKGENEERTKVIWIPAYWDKSDEEKKVDPTGAGNAFMGGVCAALHKGLDLHQGTFHIHLASGQDRVE</sequence>
<dbReference type="VEuPathDB" id="FungiDB:TREMEDRAFT_74685"/>
<dbReference type="InterPro" id="IPR029056">
    <property type="entry name" value="Ribokinase-like"/>
</dbReference>
<dbReference type="Gene3D" id="3.40.1190.20">
    <property type="match status" value="1"/>
</dbReference>
<dbReference type="EMBL" id="SDIL01000064">
    <property type="protein sequence ID" value="RXK37627.1"/>
    <property type="molecule type" value="Genomic_DNA"/>
</dbReference>
<dbReference type="AlphaFoldDB" id="A0A4V1M3P9"/>
<dbReference type="OrthoDB" id="497927at2759"/>
<keyword evidence="2" id="KW-1185">Reference proteome</keyword>
<dbReference type="Proteomes" id="UP000289152">
    <property type="component" value="Unassembled WGS sequence"/>
</dbReference>
<dbReference type="STRING" id="5217.A0A4V1M3P9"/>
<accession>A0A4V1M3P9</accession>
<evidence type="ECO:0000313" key="1">
    <source>
        <dbReference type="EMBL" id="RXK37627.1"/>
    </source>
</evidence>
<dbReference type="PANTHER" id="PTHR47098">
    <property type="entry name" value="PROTEIN MAK32"/>
    <property type="match status" value="1"/>
</dbReference>
<protein>
    <recommendedName>
        <fullName evidence="3">Carbohydrate kinase PfkB domain-containing protein</fullName>
    </recommendedName>
</protein>
<dbReference type="PANTHER" id="PTHR47098:SF2">
    <property type="entry name" value="PROTEIN MAK32"/>
    <property type="match status" value="1"/>
</dbReference>
<evidence type="ECO:0008006" key="3">
    <source>
        <dbReference type="Google" id="ProtNLM"/>
    </source>
</evidence>
<name>A0A4V1M3P9_TREME</name>
<proteinExistence type="predicted"/>
<dbReference type="InParanoid" id="A0A4V1M3P9"/>
<dbReference type="SUPFAM" id="SSF53613">
    <property type="entry name" value="Ribokinase-like"/>
    <property type="match status" value="1"/>
</dbReference>